<name>A0ABN9F8H9_9NEOB</name>
<reference evidence="1" key="1">
    <citation type="submission" date="2023-05" db="EMBL/GenBank/DDBJ databases">
        <authorList>
            <person name="Stuckert A."/>
        </authorList>
    </citation>
    <scope>NUCLEOTIDE SEQUENCE</scope>
</reference>
<sequence length="77" mass="8827">MPTEHAQAVLHIVNGSAIFWDLSHVPEDWGGRGDENFLFQSPRQVDWKWEWIPVKIGYPPTPPTLTKVNESLKRSST</sequence>
<accession>A0ABN9F8H9</accession>
<keyword evidence="2" id="KW-1185">Reference proteome</keyword>
<protein>
    <submittedName>
        <fullName evidence="1">Uncharacterized protein</fullName>
    </submittedName>
</protein>
<dbReference type="EMBL" id="CATNWA010016512">
    <property type="protein sequence ID" value="CAI9593345.1"/>
    <property type="molecule type" value="Genomic_DNA"/>
</dbReference>
<evidence type="ECO:0000313" key="1">
    <source>
        <dbReference type="EMBL" id="CAI9593345.1"/>
    </source>
</evidence>
<gene>
    <name evidence="1" type="ORF">SPARVUS_LOCUS11517342</name>
</gene>
<evidence type="ECO:0000313" key="2">
    <source>
        <dbReference type="Proteomes" id="UP001162483"/>
    </source>
</evidence>
<comment type="caution">
    <text evidence="1">The sequence shown here is derived from an EMBL/GenBank/DDBJ whole genome shotgun (WGS) entry which is preliminary data.</text>
</comment>
<organism evidence="1 2">
    <name type="scientific">Staurois parvus</name>
    <dbReference type="NCBI Taxonomy" id="386267"/>
    <lineage>
        <taxon>Eukaryota</taxon>
        <taxon>Metazoa</taxon>
        <taxon>Chordata</taxon>
        <taxon>Craniata</taxon>
        <taxon>Vertebrata</taxon>
        <taxon>Euteleostomi</taxon>
        <taxon>Amphibia</taxon>
        <taxon>Batrachia</taxon>
        <taxon>Anura</taxon>
        <taxon>Neobatrachia</taxon>
        <taxon>Ranoidea</taxon>
        <taxon>Ranidae</taxon>
        <taxon>Staurois</taxon>
    </lineage>
</organism>
<proteinExistence type="predicted"/>
<dbReference type="Proteomes" id="UP001162483">
    <property type="component" value="Unassembled WGS sequence"/>
</dbReference>